<dbReference type="EMBL" id="BMCT01000001">
    <property type="protein sequence ID" value="GGF49248.1"/>
    <property type="molecule type" value="Genomic_DNA"/>
</dbReference>
<evidence type="ECO:0000256" key="1">
    <source>
        <dbReference type="ARBA" id="ARBA00022962"/>
    </source>
</evidence>
<accession>A0A917BKB6</accession>
<sequence>MCRWIAYSGSAITLEHYVTQPSHSLVVQSLRALESTVGLNGDGFGLGWYGAGHPEPGTYHEVRPAWSDGNLKSLCRHLSSHLFFAHVRAATGTPVTRTNCHPFTFGRWLFMHNGYLANWPRMRRAVETMIPDDIYNARGGTTDSEAMFLVLLAQGLADERAATDPVEATRKLLARLTEMAGEEPLLFTAALSDGQDLYAFRYGVNATANTLYYRASPSGVVVVSEPLDDDRATWIEVPSNAALIARAGQGVQLAPLLS</sequence>
<dbReference type="InterPro" id="IPR017932">
    <property type="entry name" value="GATase_2_dom"/>
</dbReference>
<dbReference type="CDD" id="cd01908">
    <property type="entry name" value="YafJ"/>
    <property type="match status" value="1"/>
</dbReference>
<dbReference type="Pfam" id="PF13230">
    <property type="entry name" value="GATase_4"/>
    <property type="match status" value="1"/>
</dbReference>
<evidence type="ECO:0000259" key="2">
    <source>
        <dbReference type="PROSITE" id="PS51278"/>
    </source>
</evidence>
<evidence type="ECO:0000313" key="4">
    <source>
        <dbReference type="Proteomes" id="UP000606044"/>
    </source>
</evidence>
<dbReference type="InterPro" id="IPR052373">
    <property type="entry name" value="Gamma-glu_amide_hydrolase"/>
</dbReference>
<dbReference type="SUPFAM" id="SSF56235">
    <property type="entry name" value="N-terminal nucleophile aminohydrolases (Ntn hydrolases)"/>
    <property type="match status" value="1"/>
</dbReference>
<keyword evidence="1 3" id="KW-0315">Glutamine amidotransferase</keyword>
<dbReference type="InterPro" id="IPR026869">
    <property type="entry name" value="EgtC-like"/>
</dbReference>
<comment type="caution">
    <text evidence="3">The sequence shown here is derived from an EMBL/GenBank/DDBJ whole genome shotgun (WGS) entry which is preliminary data.</text>
</comment>
<feature type="domain" description="Glutamine amidotransferase type-2" evidence="2">
    <location>
        <begin position="2"/>
        <end position="248"/>
    </location>
</feature>
<evidence type="ECO:0000313" key="3">
    <source>
        <dbReference type="EMBL" id="GGF49248.1"/>
    </source>
</evidence>
<reference evidence="3" key="1">
    <citation type="journal article" date="2014" name="Int. J. Syst. Evol. Microbiol.">
        <title>Complete genome sequence of Corynebacterium casei LMG S-19264T (=DSM 44701T), isolated from a smear-ripened cheese.</title>
        <authorList>
            <consortium name="US DOE Joint Genome Institute (JGI-PGF)"/>
            <person name="Walter F."/>
            <person name="Albersmeier A."/>
            <person name="Kalinowski J."/>
            <person name="Ruckert C."/>
        </authorList>
    </citation>
    <scope>NUCLEOTIDE SEQUENCE</scope>
    <source>
        <strain evidence="3">CCM 7897</strain>
    </source>
</reference>
<reference evidence="3" key="2">
    <citation type="submission" date="2020-09" db="EMBL/GenBank/DDBJ databases">
        <authorList>
            <person name="Sun Q."/>
            <person name="Sedlacek I."/>
        </authorList>
    </citation>
    <scope>NUCLEOTIDE SEQUENCE</scope>
    <source>
        <strain evidence="3">CCM 7897</strain>
    </source>
</reference>
<dbReference type="PROSITE" id="PS51278">
    <property type="entry name" value="GATASE_TYPE_2"/>
    <property type="match status" value="1"/>
</dbReference>
<name>A0A917BKB6_9HYPH</name>
<dbReference type="InterPro" id="IPR029055">
    <property type="entry name" value="Ntn_hydrolases_N"/>
</dbReference>
<protein>
    <submittedName>
        <fullName evidence="3">Class II glutamine amidotransferase</fullName>
    </submittedName>
</protein>
<organism evidence="3 4">
    <name type="scientific">Azorhizobium oxalatiphilum</name>
    <dbReference type="NCBI Taxonomy" id="980631"/>
    <lineage>
        <taxon>Bacteria</taxon>
        <taxon>Pseudomonadati</taxon>
        <taxon>Pseudomonadota</taxon>
        <taxon>Alphaproteobacteria</taxon>
        <taxon>Hyphomicrobiales</taxon>
        <taxon>Xanthobacteraceae</taxon>
        <taxon>Azorhizobium</taxon>
    </lineage>
</organism>
<gene>
    <name evidence="3" type="ORF">GCM10007301_05590</name>
</gene>
<dbReference type="Gene3D" id="3.60.20.10">
    <property type="entry name" value="Glutamine Phosphoribosylpyrophosphate, subunit 1, domain 1"/>
    <property type="match status" value="1"/>
</dbReference>
<dbReference type="RefSeq" id="WP_188575187.1">
    <property type="nucleotide sequence ID" value="NZ_BMCT01000001.1"/>
</dbReference>
<proteinExistence type="predicted"/>
<dbReference type="PANTHER" id="PTHR43187">
    <property type="entry name" value="GLUTAMINE AMIDOTRANSFERASE DUG3-RELATED"/>
    <property type="match status" value="1"/>
</dbReference>
<dbReference type="AlphaFoldDB" id="A0A917BKB6"/>
<dbReference type="Proteomes" id="UP000606044">
    <property type="component" value="Unassembled WGS sequence"/>
</dbReference>
<keyword evidence="4" id="KW-1185">Reference proteome</keyword>
<dbReference type="PANTHER" id="PTHR43187:SF1">
    <property type="entry name" value="GLUTAMINE AMIDOTRANSFERASE DUG3-RELATED"/>
    <property type="match status" value="1"/>
</dbReference>